<evidence type="ECO:0000313" key="1">
    <source>
        <dbReference type="EMBL" id="QQV76547.1"/>
    </source>
</evidence>
<dbReference type="RefSeq" id="WP_202091970.1">
    <property type="nucleotide sequence ID" value="NZ_CP061035.1"/>
</dbReference>
<accession>A0A974NTB9</accession>
<protein>
    <submittedName>
        <fullName evidence="1">Uncharacterized protein</fullName>
    </submittedName>
</protein>
<reference evidence="2" key="1">
    <citation type="submission" date="2020-09" db="EMBL/GenBank/DDBJ databases">
        <title>Sphingomonas sp., a new species isolated from pork steak.</title>
        <authorList>
            <person name="Heidler von Heilborn D."/>
        </authorList>
    </citation>
    <scope>NUCLEOTIDE SEQUENCE [LARGE SCALE GENOMIC DNA]</scope>
</reference>
<organism evidence="1 2">
    <name type="scientific">Sphingomonas aliaeris</name>
    <dbReference type="NCBI Taxonomy" id="2759526"/>
    <lineage>
        <taxon>Bacteria</taxon>
        <taxon>Pseudomonadati</taxon>
        <taxon>Pseudomonadota</taxon>
        <taxon>Alphaproteobacteria</taxon>
        <taxon>Sphingomonadales</taxon>
        <taxon>Sphingomonadaceae</taxon>
        <taxon>Sphingomonas</taxon>
    </lineage>
</organism>
<proteinExistence type="predicted"/>
<sequence length="249" mass="27567">MLVRHSDKHSAESVYSDILSDTFTAHAKGAAEGGETGVHIFLSLAPEAAIPNRYTCIIEKAAGISVTTIRRFLNRLIHDEYDEDPTSFSYPHPGGQRTRAGKVAMERCLPRLEIDGRPSQRLADDVQNGRLTGIVLKRAVPHTPVGGVPFITQKEATLRLEIDQGHLTANIWGDVRRALAAEAGTYPSAQIGIKLPARKKTVSLEVDTATGSPLNEMYFQSFDVVNINPRWRSRLDRWFAISSRACCRF</sequence>
<dbReference type="KEGG" id="sari:H5J25_13960"/>
<dbReference type="AlphaFoldDB" id="A0A974NTB9"/>
<name>A0A974NTB9_9SPHN</name>
<keyword evidence="2" id="KW-1185">Reference proteome</keyword>
<dbReference type="Proteomes" id="UP000595894">
    <property type="component" value="Chromosome"/>
</dbReference>
<dbReference type="EMBL" id="CP061035">
    <property type="protein sequence ID" value="QQV76547.1"/>
    <property type="molecule type" value="Genomic_DNA"/>
</dbReference>
<gene>
    <name evidence="1" type="ORF">H5J25_13960</name>
</gene>
<evidence type="ECO:0000313" key="2">
    <source>
        <dbReference type="Proteomes" id="UP000595894"/>
    </source>
</evidence>